<dbReference type="PROSITE" id="PS51257">
    <property type="entry name" value="PROKAR_LIPOPROTEIN"/>
    <property type="match status" value="1"/>
</dbReference>
<reference evidence="2 3" key="1">
    <citation type="submission" date="2020-05" db="EMBL/GenBank/DDBJ databases">
        <title>Thioclava electrotropha strain Elox9 finished genome.</title>
        <authorList>
            <person name="Rowe A.R."/>
            <person name="Wilbanks E.G."/>
        </authorList>
    </citation>
    <scope>NUCLEOTIDE SEQUENCE [LARGE SCALE GENOMIC DNA]</scope>
    <source>
        <strain evidence="2 3">Elox9</strain>
    </source>
</reference>
<keyword evidence="2" id="KW-0269">Exonuclease</keyword>
<dbReference type="Proteomes" id="UP000192422">
    <property type="component" value="Chromosome"/>
</dbReference>
<gene>
    <name evidence="2" type="ORF">AKL02_016440</name>
</gene>
<sequence length="288" mass="30824">MLSKSYRFIAIDVETANSDASSICQIGMACVVEGGVDEVVTLLIDPQCEFSEMNIQIHGIWPEHVSGQPLFEDFLDTIGDFLERHMLVQHSSFDGRAIRCATEACGRVPRPLQWHDSVIVARRAWPEFKGNGGHGLGHLKTALGLDFRHHDAGEDARAAAEVILRAELLMGISFADILSRPTGSAVKSAVTRAGCADGPLSGKVAVFTGALSMTRSEAAEAAARVGITTTQSVSKKVHLLVVGDQDLSAMAAGQNKSSKHRKAEKLIAEGHDLQIIGETEFLNLIASG</sequence>
<dbReference type="CDD" id="cd17748">
    <property type="entry name" value="BRCT_DNA_ligase_like"/>
    <property type="match status" value="1"/>
</dbReference>
<evidence type="ECO:0000259" key="1">
    <source>
        <dbReference type="SMART" id="SM00479"/>
    </source>
</evidence>
<dbReference type="GO" id="GO:0004527">
    <property type="term" value="F:exonuclease activity"/>
    <property type="evidence" value="ECO:0007669"/>
    <property type="project" value="UniProtKB-KW"/>
</dbReference>
<dbReference type="InterPro" id="IPR036420">
    <property type="entry name" value="BRCT_dom_sf"/>
</dbReference>
<proteinExistence type="predicted"/>
<dbReference type="EMBL" id="CP053562">
    <property type="protein sequence ID" value="QPZ93289.1"/>
    <property type="molecule type" value="Genomic_DNA"/>
</dbReference>
<evidence type="ECO:0000313" key="3">
    <source>
        <dbReference type="Proteomes" id="UP000192422"/>
    </source>
</evidence>
<dbReference type="InterPro" id="IPR013520">
    <property type="entry name" value="Ribonucl_H"/>
</dbReference>
<dbReference type="InterPro" id="IPR001357">
    <property type="entry name" value="BRCT_dom"/>
</dbReference>
<dbReference type="Pfam" id="PF00929">
    <property type="entry name" value="RNase_T"/>
    <property type="match status" value="1"/>
</dbReference>
<dbReference type="PANTHER" id="PTHR30231">
    <property type="entry name" value="DNA POLYMERASE III SUBUNIT EPSILON"/>
    <property type="match status" value="1"/>
</dbReference>
<organism evidence="2 3">
    <name type="scientific">Thioclava electrotropha</name>
    <dbReference type="NCBI Taxonomy" id="1549850"/>
    <lineage>
        <taxon>Bacteria</taxon>
        <taxon>Pseudomonadati</taxon>
        <taxon>Pseudomonadota</taxon>
        <taxon>Alphaproteobacteria</taxon>
        <taxon>Rhodobacterales</taxon>
        <taxon>Paracoccaceae</taxon>
        <taxon>Thioclava</taxon>
    </lineage>
</organism>
<dbReference type="InterPro" id="IPR012337">
    <property type="entry name" value="RNaseH-like_sf"/>
</dbReference>
<dbReference type="SUPFAM" id="SSF53098">
    <property type="entry name" value="Ribonuclease H-like"/>
    <property type="match status" value="1"/>
</dbReference>
<dbReference type="PANTHER" id="PTHR30231:SF42">
    <property type="entry name" value="EXONUCLEASE"/>
    <property type="match status" value="1"/>
</dbReference>
<accession>A0ABX6YZJ5</accession>
<dbReference type="Gene3D" id="3.30.420.10">
    <property type="entry name" value="Ribonuclease H-like superfamily/Ribonuclease H"/>
    <property type="match status" value="1"/>
</dbReference>
<keyword evidence="2" id="KW-0540">Nuclease</keyword>
<dbReference type="SUPFAM" id="SSF52113">
    <property type="entry name" value="BRCT domain"/>
    <property type="match status" value="1"/>
</dbReference>
<protein>
    <submittedName>
        <fullName evidence="2">Exonuclease</fullName>
    </submittedName>
</protein>
<evidence type="ECO:0000313" key="2">
    <source>
        <dbReference type="EMBL" id="QPZ93289.1"/>
    </source>
</evidence>
<dbReference type="SMART" id="SM00479">
    <property type="entry name" value="EXOIII"/>
    <property type="match status" value="1"/>
</dbReference>
<dbReference type="InterPro" id="IPR036397">
    <property type="entry name" value="RNaseH_sf"/>
</dbReference>
<keyword evidence="2" id="KW-0378">Hydrolase</keyword>
<dbReference type="Pfam" id="PF00533">
    <property type="entry name" value="BRCT"/>
    <property type="match status" value="1"/>
</dbReference>
<name>A0ABX6YZJ5_9RHOB</name>
<feature type="domain" description="Exonuclease" evidence="1">
    <location>
        <begin position="7"/>
        <end position="172"/>
    </location>
</feature>
<dbReference type="Gene3D" id="3.40.50.10190">
    <property type="entry name" value="BRCT domain"/>
    <property type="match status" value="1"/>
</dbReference>
<keyword evidence="3" id="KW-1185">Reference proteome</keyword>